<gene>
    <name evidence="2" type="ORF">A2U01_0001829</name>
</gene>
<evidence type="ECO:0000256" key="1">
    <source>
        <dbReference type="SAM" id="MobiDB-lite"/>
    </source>
</evidence>
<comment type="caution">
    <text evidence="2">The sequence shown here is derived from an EMBL/GenBank/DDBJ whole genome shotgun (WGS) entry which is preliminary data.</text>
</comment>
<reference evidence="2 3" key="1">
    <citation type="journal article" date="2018" name="Front. Plant Sci.">
        <title>Red Clover (Trifolium pratense) and Zigzag Clover (T. medium) - A Picture of Genomic Similarities and Differences.</title>
        <authorList>
            <person name="Dluhosova J."/>
            <person name="Istvanek J."/>
            <person name="Nedelnik J."/>
            <person name="Repkova J."/>
        </authorList>
    </citation>
    <scope>NUCLEOTIDE SEQUENCE [LARGE SCALE GENOMIC DNA]</scope>
    <source>
        <strain evidence="3">cv. 10/8</strain>
        <tissue evidence="2">Leaf</tissue>
    </source>
</reference>
<feature type="region of interest" description="Disordered" evidence="1">
    <location>
        <begin position="49"/>
        <end position="94"/>
    </location>
</feature>
<sequence>MADSNVGKRNMSLTTAVNKPNNEQIRVIVGSVFTNPANTNPVAIDQTLRRRTTTNKCEEHTRELQDRHRRKTTTTRKGVFKRPRDGDNTFTGGQ</sequence>
<dbReference type="Proteomes" id="UP000265520">
    <property type="component" value="Unassembled WGS sequence"/>
</dbReference>
<feature type="compositionally biased region" description="Basic and acidic residues" evidence="1">
    <location>
        <begin position="56"/>
        <end position="66"/>
    </location>
</feature>
<feature type="compositionally biased region" description="Basic residues" evidence="1">
    <location>
        <begin position="67"/>
        <end position="81"/>
    </location>
</feature>
<organism evidence="2 3">
    <name type="scientific">Trifolium medium</name>
    <dbReference type="NCBI Taxonomy" id="97028"/>
    <lineage>
        <taxon>Eukaryota</taxon>
        <taxon>Viridiplantae</taxon>
        <taxon>Streptophyta</taxon>
        <taxon>Embryophyta</taxon>
        <taxon>Tracheophyta</taxon>
        <taxon>Spermatophyta</taxon>
        <taxon>Magnoliopsida</taxon>
        <taxon>eudicotyledons</taxon>
        <taxon>Gunneridae</taxon>
        <taxon>Pentapetalae</taxon>
        <taxon>rosids</taxon>
        <taxon>fabids</taxon>
        <taxon>Fabales</taxon>
        <taxon>Fabaceae</taxon>
        <taxon>Papilionoideae</taxon>
        <taxon>50 kb inversion clade</taxon>
        <taxon>NPAAA clade</taxon>
        <taxon>Hologalegina</taxon>
        <taxon>IRL clade</taxon>
        <taxon>Trifolieae</taxon>
        <taxon>Trifolium</taxon>
    </lineage>
</organism>
<evidence type="ECO:0000313" key="3">
    <source>
        <dbReference type="Proteomes" id="UP000265520"/>
    </source>
</evidence>
<proteinExistence type="predicted"/>
<protein>
    <submittedName>
        <fullName evidence="2">Uncharacterized protein</fullName>
    </submittedName>
</protein>
<accession>A0A392M196</accession>
<dbReference type="AlphaFoldDB" id="A0A392M196"/>
<evidence type="ECO:0000313" key="2">
    <source>
        <dbReference type="EMBL" id="MCH81051.1"/>
    </source>
</evidence>
<keyword evidence="3" id="KW-1185">Reference proteome</keyword>
<name>A0A392M196_9FABA</name>
<dbReference type="EMBL" id="LXQA010001815">
    <property type="protein sequence ID" value="MCH81051.1"/>
    <property type="molecule type" value="Genomic_DNA"/>
</dbReference>